<dbReference type="Proteomes" id="UP000199060">
    <property type="component" value="Unassembled WGS sequence"/>
</dbReference>
<protein>
    <submittedName>
        <fullName evidence="1">Por secretion system C-terminal sorting domain-containing protein</fullName>
    </submittedName>
</protein>
<dbReference type="AlphaFoldDB" id="A0A1G6R6C5"/>
<gene>
    <name evidence="1" type="ORF">SAMN04488104_101195</name>
</gene>
<accession>A0A1G6R6C5</accession>
<evidence type="ECO:0000313" key="1">
    <source>
        <dbReference type="EMBL" id="SDC99635.1"/>
    </source>
</evidence>
<keyword evidence="2" id="KW-1185">Reference proteome</keyword>
<proteinExistence type="predicted"/>
<dbReference type="RefSeq" id="WP_087938728.1">
    <property type="nucleotide sequence ID" value="NZ_FNAC01000011.1"/>
</dbReference>
<name>A0A1G6R6C5_9BACT</name>
<dbReference type="Gene3D" id="2.60.40.10">
    <property type="entry name" value="Immunoglobulins"/>
    <property type="match status" value="1"/>
</dbReference>
<dbReference type="EMBL" id="FNAC01000011">
    <property type="protein sequence ID" value="SDC99635.1"/>
    <property type="molecule type" value="Genomic_DNA"/>
</dbReference>
<sequence length="595" mass="64261">MKNQIFLIFLFWLGFAGVGIAQNYATRSQGDWDNESVWNIENNCEEPSKGKGGEAANKIPQTDKFKTDCPVEVFIKHSVSKSGKNDFSQQFKSLTINSEGLLNFISDQKITLSGNSFGGVIFTVDGGTLEAFDLEISTGAQLKVINGGKVILRNNLSTAGNGGVIELDASSSIQVKNEFKLSGSNSNVKLSGAFSTKTLSNTGSNSNSLQIFEGALGEVESFQLSGSTSTLLKGNLLVEKDFDFSGSASLNIGEQGFLKVNGTSTIRSSTPIISNGNINFEGSVTLSGNAQLQSNGNLLVGGKSTLEGSASIKILGFATFESDLTLKGGGADLQVSGEADVLVKGDLNKPENSGSISVLDRSSLIICNDRTDGNKEGAFPPLSFARMNIGPSPAYYGGCRILPIEFAEFKVELVSSNRSGQISWSTAKEWNSSYFEIERSINDVKSWESIGTVDAAGFSDQLTGYYFVDKSLPAAGGNVFYRIKQVDFDNKETYSQTKALKVSSLQGVTAWKTYPNPTNGANLTIELISQEAYQDVPVLVRLIAMSGQHTVIRVDKVELMGNYVQEWLQTQRPGIYTMEISWGIQKEYQKIQLAR</sequence>
<organism evidence="1 2">
    <name type="scientific">Algoriphagus faecimaris</name>
    <dbReference type="NCBI Taxonomy" id="686796"/>
    <lineage>
        <taxon>Bacteria</taxon>
        <taxon>Pseudomonadati</taxon>
        <taxon>Bacteroidota</taxon>
        <taxon>Cytophagia</taxon>
        <taxon>Cytophagales</taxon>
        <taxon>Cyclobacteriaceae</taxon>
        <taxon>Algoriphagus</taxon>
    </lineage>
</organism>
<reference evidence="2" key="1">
    <citation type="submission" date="2016-10" db="EMBL/GenBank/DDBJ databases">
        <authorList>
            <person name="Varghese N."/>
            <person name="Submissions S."/>
        </authorList>
    </citation>
    <scope>NUCLEOTIDE SEQUENCE [LARGE SCALE GENOMIC DNA]</scope>
    <source>
        <strain evidence="2">DSM 23095</strain>
    </source>
</reference>
<dbReference type="InterPro" id="IPR026444">
    <property type="entry name" value="Secre_tail"/>
</dbReference>
<dbReference type="NCBIfam" id="TIGR04183">
    <property type="entry name" value="Por_Secre_tail"/>
    <property type="match status" value="1"/>
</dbReference>
<dbReference type="InterPro" id="IPR013783">
    <property type="entry name" value="Ig-like_fold"/>
</dbReference>
<dbReference type="OrthoDB" id="1443240at2"/>
<dbReference type="STRING" id="686796.SAMN04488104_101195"/>
<evidence type="ECO:0000313" key="2">
    <source>
        <dbReference type="Proteomes" id="UP000199060"/>
    </source>
</evidence>